<name>A0ABM1GSS3_SOLPN</name>
<dbReference type="Pfam" id="PF00665">
    <property type="entry name" value="rve"/>
    <property type="match status" value="1"/>
</dbReference>
<evidence type="ECO:0000259" key="1">
    <source>
        <dbReference type="PROSITE" id="PS50994"/>
    </source>
</evidence>
<dbReference type="GeneID" id="107019409"/>
<accession>A0ABM1GSS3</accession>
<sequence>MTIPEYVAEEFQQFENQHKPNLEETEIVNLGDEECINEVKISVYLNESQRRELIHLLTEYIDVFVWVYSDMLGLSTNVVSHKLPINSGFSPMKQKALKFKPELSIRLKKRSPNKSSLGYHQILMDEEDAIKAQALADHLAENLVDKEYEPLKTYFHDEYVSFVGEDISETYLGWRVFFDRAANHQGRCIRAVLVSEFGQHYPMSAKLLFNCTNNMAEYEACILGLKMDINMNVHEFLVIGDSDLTHNELADVLATISSMIKHPDTNYIDPLDVELKEHVVHCSQVEVEPDGLPWYFDIHCSQVEVEPDGLPWRTPDLGLLRCVDAIEDAMLFEQIHVGVCGMHMNGLTLARKILQISYFWMTIEHDCGKFVKKCHKCQVMDFIGPIDPSDSNGHKCILVAIDYITKWVEAASYKSVTKKVVVDFVRNNLICRFGVPESIITDNGENLKSYLMRDICEQFKITHLNSAAYRPQMNGAVEAANKNIKKILRKMIENHRGWHKMLPYALLVQNDRHNIDCSYLILAGVRNRSTHP</sequence>
<organism evidence="2 3">
    <name type="scientific">Solanum pennellii</name>
    <name type="common">Tomato</name>
    <name type="synonym">Lycopersicon pennellii</name>
    <dbReference type="NCBI Taxonomy" id="28526"/>
    <lineage>
        <taxon>Eukaryota</taxon>
        <taxon>Viridiplantae</taxon>
        <taxon>Streptophyta</taxon>
        <taxon>Embryophyta</taxon>
        <taxon>Tracheophyta</taxon>
        <taxon>Spermatophyta</taxon>
        <taxon>Magnoliopsida</taxon>
        <taxon>eudicotyledons</taxon>
        <taxon>Gunneridae</taxon>
        <taxon>Pentapetalae</taxon>
        <taxon>asterids</taxon>
        <taxon>lamiids</taxon>
        <taxon>Solanales</taxon>
        <taxon>Solanaceae</taxon>
        <taxon>Solanoideae</taxon>
        <taxon>Solaneae</taxon>
        <taxon>Solanum</taxon>
        <taxon>Solanum subgen. Lycopersicon</taxon>
    </lineage>
</organism>
<dbReference type="Gene3D" id="1.10.340.70">
    <property type="match status" value="1"/>
</dbReference>
<protein>
    <submittedName>
        <fullName evidence="3">Uncharacterized protein LOC107019409</fullName>
    </submittedName>
</protein>
<dbReference type="InterPro" id="IPR001584">
    <property type="entry name" value="Integrase_cat-core"/>
</dbReference>
<dbReference type="Proteomes" id="UP000694930">
    <property type="component" value="Chromosome 5"/>
</dbReference>
<dbReference type="InterPro" id="IPR036397">
    <property type="entry name" value="RNaseH_sf"/>
</dbReference>
<reference evidence="3" key="2">
    <citation type="submission" date="2025-08" db="UniProtKB">
        <authorList>
            <consortium name="RefSeq"/>
        </authorList>
    </citation>
    <scope>IDENTIFICATION</scope>
</reference>
<gene>
    <name evidence="3" type="primary">LOC107019409</name>
</gene>
<keyword evidence="2" id="KW-1185">Reference proteome</keyword>
<dbReference type="SUPFAM" id="SSF53098">
    <property type="entry name" value="Ribonuclease H-like"/>
    <property type="match status" value="2"/>
</dbReference>
<feature type="domain" description="Integrase catalytic" evidence="1">
    <location>
        <begin position="369"/>
        <end position="532"/>
    </location>
</feature>
<dbReference type="PROSITE" id="PS50994">
    <property type="entry name" value="INTEGRASE"/>
    <property type="match status" value="1"/>
</dbReference>
<dbReference type="PANTHER" id="PTHR48475:SF1">
    <property type="entry name" value="RNASE H TYPE-1 DOMAIN-CONTAINING PROTEIN"/>
    <property type="match status" value="1"/>
</dbReference>
<dbReference type="InterPro" id="IPR012337">
    <property type="entry name" value="RNaseH-like_sf"/>
</dbReference>
<dbReference type="PANTHER" id="PTHR48475">
    <property type="entry name" value="RIBONUCLEASE H"/>
    <property type="match status" value="1"/>
</dbReference>
<reference evidence="2" key="1">
    <citation type="journal article" date="2014" name="Nat. Genet.">
        <title>The genome of the stress-tolerant wild tomato species Solanum pennellii.</title>
        <authorList>
            <person name="Bolger A."/>
            <person name="Scossa F."/>
            <person name="Bolger M.E."/>
            <person name="Lanz C."/>
            <person name="Maumus F."/>
            <person name="Tohge T."/>
            <person name="Quesneville H."/>
            <person name="Alseekh S."/>
            <person name="Sorensen I."/>
            <person name="Lichtenstein G."/>
            <person name="Fich E.A."/>
            <person name="Conte M."/>
            <person name="Keller H."/>
            <person name="Schneeberger K."/>
            <person name="Schwacke R."/>
            <person name="Ofner I."/>
            <person name="Vrebalov J."/>
            <person name="Xu Y."/>
            <person name="Osorio S."/>
            <person name="Aflitos S.A."/>
            <person name="Schijlen E."/>
            <person name="Jimenez-Gomez J.M."/>
            <person name="Ryngajllo M."/>
            <person name="Kimura S."/>
            <person name="Kumar R."/>
            <person name="Koenig D."/>
            <person name="Headland L.R."/>
            <person name="Maloof J.N."/>
            <person name="Sinha N."/>
            <person name="van Ham R.C."/>
            <person name="Lankhorst R.K."/>
            <person name="Mao L."/>
            <person name="Vogel A."/>
            <person name="Arsova B."/>
            <person name="Panstruga R."/>
            <person name="Fei Z."/>
            <person name="Rose J.K."/>
            <person name="Zamir D."/>
            <person name="Carrari F."/>
            <person name="Giovannoni J.J."/>
            <person name="Weigel D."/>
            <person name="Usadel B."/>
            <person name="Fernie A.R."/>
        </authorList>
    </citation>
    <scope>NUCLEOTIDE SEQUENCE [LARGE SCALE GENOMIC DNA]</scope>
    <source>
        <strain evidence="2">cv. LA0716</strain>
    </source>
</reference>
<proteinExistence type="predicted"/>
<dbReference type="RefSeq" id="XP_015075405.1">
    <property type="nucleotide sequence ID" value="XM_015219919.1"/>
</dbReference>
<evidence type="ECO:0000313" key="3">
    <source>
        <dbReference type="RefSeq" id="XP_015075405.1"/>
    </source>
</evidence>
<dbReference type="Gene3D" id="3.30.420.10">
    <property type="entry name" value="Ribonuclease H-like superfamily/Ribonuclease H"/>
    <property type="match status" value="2"/>
</dbReference>
<evidence type="ECO:0000313" key="2">
    <source>
        <dbReference type="Proteomes" id="UP000694930"/>
    </source>
</evidence>